<organism evidence="1 2">
    <name type="scientific">Kaistia hirudinis</name>
    <dbReference type="NCBI Taxonomy" id="1293440"/>
    <lineage>
        <taxon>Bacteria</taxon>
        <taxon>Pseudomonadati</taxon>
        <taxon>Pseudomonadota</taxon>
        <taxon>Alphaproteobacteria</taxon>
        <taxon>Hyphomicrobiales</taxon>
        <taxon>Kaistiaceae</taxon>
        <taxon>Kaistia</taxon>
    </lineage>
</organism>
<gene>
    <name evidence="1" type="ORF">GGR25_003259</name>
</gene>
<comment type="caution">
    <text evidence="1">The sequence shown here is derived from an EMBL/GenBank/DDBJ whole genome shotgun (WGS) entry which is preliminary data.</text>
</comment>
<dbReference type="AlphaFoldDB" id="A0A840ATQ2"/>
<evidence type="ECO:0008006" key="3">
    <source>
        <dbReference type="Google" id="ProtNLM"/>
    </source>
</evidence>
<dbReference type="EMBL" id="JACIDS010000004">
    <property type="protein sequence ID" value="MBB3932201.1"/>
    <property type="molecule type" value="Genomic_DNA"/>
</dbReference>
<evidence type="ECO:0000313" key="1">
    <source>
        <dbReference type="EMBL" id="MBB3932201.1"/>
    </source>
</evidence>
<evidence type="ECO:0000313" key="2">
    <source>
        <dbReference type="Proteomes" id="UP000553963"/>
    </source>
</evidence>
<proteinExistence type="predicted"/>
<protein>
    <recommendedName>
        <fullName evidence="3">Antifreeze protein</fullName>
    </recommendedName>
</protein>
<reference evidence="1 2" key="1">
    <citation type="submission" date="2020-08" db="EMBL/GenBank/DDBJ databases">
        <title>Genomic Encyclopedia of Type Strains, Phase IV (KMG-IV): sequencing the most valuable type-strain genomes for metagenomic binning, comparative biology and taxonomic classification.</title>
        <authorList>
            <person name="Goeker M."/>
        </authorList>
    </citation>
    <scope>NUCLEOTIDE SEQUENCE [LARGE SCALE GENOMIC DNA]</scope>
    <source>
        <strain evidence="1 2">DSM 25966</strain>
    </source>
</reference>
<sequence>MYGWFGLMLDASRMALEAQEVVALRLEKLAKGGPAAPAEALAMVAEKGAAMGEAWLAASAAMLKGGDVHRTTAAFLNPYRKRVRANRRRLSR</sequence>
<name>A0A840ATQ2_9HYPH</name>
<keyword evidence="2" id="KW-1185">Reference proteome</keyword>
<accession>A0A840ATQ2</accession>
<dbReference type="Proteomes" id="UP000553963">
    <property type="component" value="Unassembled WGS sequence"/>
</dbReference>
<dbReference type="RefSeq" id="WP_183399856.1">
    <property type="nucleotide sequence ID" value="NZ_JBHLWW010000007.1"/>
</dbReference>